<sequence>MNEDHNANPNNMPLSALTANSDVFQNIPLGQNPQMAASMLSNPHLLQSFASLMSAFSAPPQQQQMQMPAQMGLTLPPEVFTTLPDVYKHNKPVGTSPNDEELLVKALFEAKRTNVTYRRALDEMHGVNYHSANLWKDYYLEHTFRLNARVSLLSASSVGKKPLHPATQGNGEARPKKARIDDREPVPSSSRTPLPRILQTSGTGRQPVARPSLPRPPSREPMPPTTIIRAGRGNMFTAEDKKYFVDYITWELKADPSLRRMDLVRGLSQKAPQHSELSWNHYWARGQHIADRIIAAAHGDHSPESELEDEDEDDEENEADEDDGEEEKPWTNDSHAEREGSVDITQYLGGDDDDPSREELVRDMGEGGGAYTPADFRAMAKHVVAHKNWDEMTPMQRWFPFHEAYPQRTYAGWSEGYRKRERAILKLAERYRRDERRNTGAIPPQHGRPSWSGDHGQSPSQKRKIPP</sequence>
<dbReference type="EMBL" id="MU277230">
    <property type="protein sequence ID" value="KAI0058939.1"/>
    <property type="molecule type" value="Genomic_DNA"/>
</dbReference>
<organism evidence="1 2">
    <name type="scientific">Artomyces pyxidatus</name>
    <dbReference type="NCBI Taxonomy" id="48021"/>
    <lineage>
        <taxon>Eukaryota</taxon>
        <taxon>Fungi</taxon>
        <taxon>Dikarya</taxon>
        <taxon>Basidiomycota</taxon>
        <taxon>Agaricomycotina</taxon>
        <taxon>Agaricomycetes</taxon>
        <taxon>Russulales</taxon>
        <taxon>Auriscalpiaceae</taxon>
        <taxon>Artomyces</taxon>
    </lineage>
</organism>
<comment type="caution">
    <text evidence="1">The sequence shown here is derived from an EMBL/GenBank/DDBJ whole genome shotgun (WGS) entry which is preliminary data.</text>
</comment>
<evidence type="ECO:0000313" key="2">
    <source>
        <dbReference type="Proteomes" id="UP000814140"/>
    </source>
</evidence>
<reference evidence="1" key="2">
    <citation type="journal article" date="2022" name="New Phytol.">
        <title>Evolutionary transition to the ectomycorrhizal habit in the genomes of a hyperdiverse lineage of mushroom-forming fungi.</title>
        <authorList>
            <person name="Looney B."/>
            <person name="Miyauchi S."/>
            <person name="Morin E."/>
            <person name="Drula E."/>
            <person name="Courty P.E."/>
            <person name="Kohler A."/>
            <person name="Kuo A."/>
            <person name="LaButti K."/>
            <person name="Pangilinan J."/>
            <person name="Lipzen A."/>
            <person name="Riley R."/>
            <person name="Andreopoulos W."/>
            <person name="He G."/>
            <person name="Johnson J."/>
            <person name="Nolan M."/>
            <person name="Tritt A."/>
            <person name="Barry K.W."/>
            <person name="Grigoriev I.V."/>
            <person name="Nagy L.G."/>
            <person name="Hibbett D."/>
            <person name="Henrissat B."/>
            <person name="Matheny P.B."/>
            <person name="Labbe J."/>
            <person name="Martin F.M."/>
        </authorList>
    </citation>
    <scope>NUCLEOTIDE SEQUENCE</scope>
    <source>
        <strain evidence="1">HHB10654</strain>
    </source>
</reference>
<reference evidence="1" key="1">
    <citation type="submission" date="2021-03" db="EMBL/GenBank/DDBJ databases">
        <authorList>
            <consortium name="DOE Joint Genome Institute"/>
            <person name="Ahrendt S."/>
            <person name="Looney B.P."/>
            <person name="Miyauchi S."/>
            <person name="Morin E."/>
            <person name="Drula E."/>
            <person name="Courty P.E."/>
            <person name="Chicoki N."/>
            <person name="Fauchery L."/>
            <person name="Kohler A."/>
            <person name="Kuo A."/>
            <person name="Labutti K."/>
            <person name="Pangilinan J."/>
            <person name="Lipzen A."/>
            <person name="Riley R."/>
            <person name="Andreopoulos W."/>
            <person name="He G."/>
            <person name="Johnson J."/>
            <person name="Barry K.W."/>
            <person name="Grigoriev I.V."/>
            <person name="Nagy L."/>
            <person name="Hibbett D."/>
            <person name="Henrissat B."/>
            <person name="Matheny P.B."/>
            <person name="Labbe J."/>
            <person name="Martin F."/>
        </authorList>
    </citation>
    <scope>NUCLEOTIDE SEQUENCE</scope>
    <source>
        <strain evidence="1">HHB10654</strain>
    </source>
</reference>
<name>A0ACB8SQZ9_9AGAM</name>
<dbReference type="Proteomes" id="UP000814140">
    <property type="component" value="Unassembled WGS sequence"/>
</dbReference>
<proteinExistence type="predicted"/>
<protein>
    <submittedName>
        <fullName evidence="1">Uncharacterized protein</fullName>
    </submittedName>
</protein>
<evidence type="ECO:0000313" key="1">
    <source>
        <dbReference type="EMBL" id="KAI0058939.1"/>
    </source>
</evidence>
<gene>
    <name evidence="1" type="ORF">BV25DRAFT_1829494</name>
</gene>
<accession>A0ACB8SQZ9</accession>
<keyword evidence="2" id="KW-1185">Reference proteome</keyword>